<proteinExistence type="predicted"/>
<evidence type="ECO:0000313" key="3">
    <source>
        <dbReference type="EMBL" id="SHI36808.1"/>
    </source>
</evidence>
<dbReference type="Pfam" id="PF08668">
    <property type="entry name" value="HDOD"/>
    <property type="match status" value="1"/>
</dbReference>
<dbReference type="InterPro" id="IPR014408">
    <property type="entry name" value="dGMP_Pdiesterase_EAL/HD-GYP"/>
</dbReference>
<dbReference type="Gene3D" id="3.20.20.450">
    <property type="entry name" value="EAL domain"/>
    <property type="match status" value="1"/>
</dbReference>
<dbReference type="SUPFAM" id="SSF141868">
    <property type="entry name" value="EAL domain-like"/>
    <property type="match status" value="1"/>
</dbReference>
<dbReference type="SUPFAM" id="SSF109604">
    <property type="entry name" value="HD-domain/PDEase-like"/>
    <property type="match status" value="1"/>
</dbReference>
<dbReference type="InterPro" id="IPR013976">
    <property type="entry name" value="HDOD"/>
</dbReference>
<sequence>MQYCTYVARQPILNKKGVTLGYELLFRDGESNAFPAHVNSERATYRLVAENLAAIGKCSEQGGARCFINFPYKSLIRRLPFALPKDAIVIEILETCQPSDELFAVIKELHRQGYMLALDDFSYAPDWERFLPYIHIVKLDVMALGIQVACEIVRERLNDGCKCRFLAERVETEQEFRLAKEAGFLLFQGYFFKKPELIKKRYFGPRQVTAMSLFHEVCRPEINYDRVEQIIATDVTLSYKLLHFVNLLSDRISDGISSFRQALIYLGQDKLKSFVSLTAASYIAVNKPKELYRLSLQRAQFCQLMSAHPMFREYREQAFLVGLLSVLDAILDTSIETLLEQLPLQSSVKRALSGREGILGNLLLLQECFETGDWGGLECGCREMGLQLEDVNIFLHKALCWSNRIQRAV</sequence>
<name>A0A1M6AKF0_9VIBR</name>
<dbReference type="Proteomes" id="UP000184608">
    <property type="component" value="Unassembled WGS sequence"/>
</dbReference>
<dbReference type="PROSITE" id="PS51833">
    <property type="entry name" value="HDOD"/>
    <property type="match status" value="1"/>
</dbReference>
<evidence type="ECO:0000313" key="4">
    <source>
        <dbReference type="Proteomes" id="UP000184608"/>
    </source>
</evidence>
<dbReference type="OrthoDB" id="9804751at2"/>
<dbReference type="Gene3D" id="1.10.3210.10">
    <property type="entry name" value="Hypothetical protein af1432"/>
    <property type="match status" value="1"/>
</dbReference>
<dbReference type="AlphaFoldDB" id="A0A1M6AKF0"/>
<dbReference type="PROSITE" id="PS50883">
    <property type="entry name" value="EAL"/>
    <property type="match status" value="1"/>
</dbReference>
<dbReference type="PANTHER" id="PTHR33525:SF4">
    <property type="entry name" value="CYCLIC DI-GMP PHOSPHODIESTERASE CDGJ"/>
    <property type="match status" value="1"/>
</dbReference>
<dbReference type="PANTHER" id="PTHR33525">
    <property type="match status" value="1"/>
</dbReference>
<keyword evidence="4" id="KW-1185">Reference proteome</keyword>
<dbReference type="SMART" id="SM00052">
    <property type="entry name" value="EAL"/>
    <property type="match status" value="1"/>
</dbReference>
<dbReference type="PIRSF" id="PIRSF003180">
    <property type="entry name" value="DiGMPpdiest_YuxH"/>
    <property type="match status" value="1"/>
</dbReference>
<protein>
    <submittedName>
        <fullName evidence="3">Biofilm formation regulator HmsP</fullName>
    </submittedName>
</protein>
<dbReference type="RefSeq" id="WP_073605194.1">
    <property type="nucleotide sequence ID" value="NZ_FQXZ01000039.1"/>
</dbReference>
<accession>A0A1M6AKF0</accession>
<organism evidence="3 4">
    <name type="scientific">Vibrio aerogenes CECT 7868</name>
    <dbReference type="NCBI Taxonomy" id="1216006"/>
    <lineage>
        <taxon>Bacteria</taxon>
        <taxon>Pseudomonadati</taxon>
        <taxon>Pseudomonadota</taxon>
        <taxon>Gammaproteobacteria</taxon>
        <taxon>Vibrionales</taxon>
        <taxon>Vibrionaceae</taxon>
        <taxon>Vibrio</taxon>
    </lineage>
</organism>
<gene>
    <name evidence="3" type="ORF">VA7868_03596</name>
</gene>
<dbReference type="EMBL" id="FQXZ01000039">
    <property type="protein sequence ID" value="SHI36808.1"/>
    <property type="molecule type" value="Genomic_DNA"/>
</dbReference>
<feature type="domain" description="HDOD" evidence="2">
    <location>
        <begin position="203"/>
        <end position="390"/>
    </location>
</feature>
<dbReference type="InterPro" id="IPR052340">
    <property type="entry name" value="RNase_Y/CdgJ"/>
</dbReference>
<dbReference type="Pfam" id="PF00563">
    <property type="entry name" value="EAL"/>
    <property type="match status" value="1"/>
</dbReference>
<dbReference type="InterPro" id="IPR035919">
    <property type="entry name" value="EAL_sf"/>
</dbReference>
<evidence type="ECO:0000259" key="1">
    <source>
        <dbReference type="PROSITE" id="PS50883"/>
    </source>
</evidence>
<reference evidence="3 4" key="1">
    <citation type="submission" date="2016-11" db="EMBL/GenBank/DDBJ databases">
        <authorList>
            <person name="Jaros S."/>
            <person name="Januszkiewicz K."/>
            <person name="Wedrychowicz H."/>
        </authorList>
    </citation>
    <scope>NUCLEOTIDE SEQUENCE [LARGE SCALE GENOMIC DNA]</scope>
    <source>
        <strain evidence="3 4">CECT 7868</strain>
    </source>
</reference>
<dbReference type="InterPro" id="IPR001633">
    <property type="entry name" value="EAL_dom"/>
</dbReference>
<feature type="domain" description="EAL" evidence="1">
    <location>
        <begin position="1"/>
        <end position="209"/>
    </location>
</feature>
<dbReference type="STRING" id="1216006.VA7868_03596"/>
<evidence type="ECO:0000259" key="2">
    <source>
        <dbReference type="PROSITE" id="PS51833"/>
    </source>
</evidence>